<evidence type="ECO:0000313" key="4">
    <source>
        <dbReference type="Proteomes" id="UP000694546"/>
    </source>
</evidence>
<evidence type="ECO:0000313" key="3">
    <source>
        <dbReference type="Ensembl" id="ENSGMOP00000045373.1"/>
    </source>
</evidence>
<dbReference type="Ensembl" id="ENSGMOT00000037909.1">
    <property type="protein sequence ID" value="ENSGMOP00000045373.1"/>
    <property type="gene ID" value="ENSGMOG00000030283.1"/>
</dbReference>
<dbReference type="InterPro" id="IPR035976">
    <property type="entry name" value="Sushi/SCR/CCP_sf"/>
</dbReference>
<dbReference type="Proteomes" id="UP000694546">
    <property type="component" value="Chromosome 4"/>
</dbReference>
<dbReference type="SUPFAM" id="SSF57535">
    <property type="entry name" value="Complement control module/SCR domain"/>
    <property type="match status" value="1"/>
</dbReference>
<keyword evidence="1" id="KW-1015">Disulfide bond</keyword>
<feature type="chain" id="PRO_5034951138" description="Sushi domain-containing protein" evidence="2">
    <location>
        <begin position="19"/>
        <end position="116"/>
    </location>
</feature>
<sequence length="116" mass="12556">RSCMCVFVHACVLHVCVCVCVCTSRKVPCECNNCPQLPTLNLTEAPAALNCCTNGGRFRYKCVVNHVRKAGTSNLAACTSENGIGTWSKPNLVCIRKANKHLSVIPSYVIAQRKSA</sequence>
<evidence type="ECO:0000256" key="2">
    <source>
        <dbReference type="SAM" id="SignalP"/>
    </source>
</evidence>
<reference evidence="3" key="2">
    <citation type="submission" date="2025-09" db="UniProtKB">
        <authorList>
            <consortium name="Ensembl"/>
        </authorList>
    </citation>
    <scope>IDENTIFICATION</scope>
</reference>
<accession>A0A8C5BDP8</accession>
<proteinExistence type="predicted"/>
<keyword evidence="4" id="KW-1185">Reference proteome</keyword>
<reference evidence="3" key="1">
    <citation type="submission" date="2025-08" db="UniProtKB">
        <authorList>
            <consortium name="Ensembl"/>
        </authorList>
    </citation>
    <scope>IDENTIFICATION</scope>
</reference>
<evidence type="ECO:0000256" key="1">
    <source>
        <dbReference type="ARBA" id="ARBA00023157"/>
    </source>
</evidence>
<name>A0A8C5BDP8_GADMO</name>
<dbReference type="Gene3D" id="2.20.28.230">
    <property type="match status" value="1"/>
</dbReference>
<organism evidence="3 4">
    <name type="scientific">Gadus morhua</name>
    <name type="common">Atlantic cod</name>
    <dbReference type="NCBI Taxonomy" id="8049"/>
    <lineage>
        <taxon>Eukaryota</taxon>
        <taxon>Metazoa</taxon>
        <taxon>Chordata</taxon>
        <taxon>Craniata</taxon>
        <taxon>Vertebrata</taxon>
        <taxon>Euteleostomi</taxon>
        <taxon>Actinopterygii</taxon>
        <taxon>Neopterygii</taxon>
        <taxon>Teleostei</taxon>
        <taxon>Neoteleostei</taxon>
        <taxon>Acanthomorphata</taxon>
        <taxon>Zeiogadaria</taxon>
        <taxon>Gadariae</taxon>
        <taxon>Gadiformes</taxon>
        <taxon>Gadoidei</taxon>
        <taxon>Gadidae</taxon>
        <taxon>Gadus</taxon>
    </lineage>
</organism>
<evidence type="ECO:0008006" key="5">
    <source>
        <dbReference type="Google" id="ProtNLM"/>
    </source>
</evidence>
<keyword evidence="2" id="KW-0732">Signal</keyword>
<dbReference type="AlphaFoldDB" id="A0A8C5BDP8"/>
<protein>
    <recommendedName>
        <fullName evidence="5">Sushi domain-containing protein</fullName>
    </recommendedName>
</protein>
<feature type="signal peptide" evidence="2">
    <location>
        <begin position="1"/>
        <end position="18"/>
    </location>
</feature>